<dbReference type="AlphaFoldDB" id="A0A5C8P6S9"/>
<protein>
    <recommendedName>
        <fullName evidence="3">Aminopeptidase</fullName>
    </recommendedName>
</protein>
<keyword evidence="2" id="KW-1185">Reference proteome</keyword>
<proteinExistence type="predicted"/>
<gene>
    <name evidence="1" type="ORF">FHP25_38890</name>
</gene>
<sequence>MATAIDNARRMRSARALVEDHMQVKAGESVLITADTASDMTAINAIFDAAATLGSRPMISVIPQLPFQGKLADPYLPTALQAAMLEADVWIDLTHPFMAGSDAHDRAMKGNRLRALGAGGMDSAALARLYGAVDLDSLFEVQSALDTLIGEAGGKTCRVTDDIGTDVSFVLAPRGQAKKRRAEGPGMNTVPGSVVMLPELKSVRGTLRLVAAMHEHYTALQRPLTLEVDGRIQRIVEQGPDAQILDRALRRAGRGDYGYVIHFSYGLHPAARFGGKCFIEDIRAIGANAIGLGMPWWEPGGGENHPDGVVLRQSLSIDGQPIIEHGVVVWPEALAGKADALMPRFD</sequence>
<comment type="caution">
    <text evidence="1">The sequence shown here is derived from an EMBL/GenBank/DDBJ whole genome shotgun (WGS) entry which is preliminary data.</text>
</comment>
<evidence type="ECO:0000313" key="1">
    <source>
        <dbReference type="EMBL" id="TXL69455.1"/>
    </source>
</evidence>
<dbReference type="InterPro" id="IPR058739">
    <property type="entry name" value="NicX"/>
</dbReference>
<name>A0A5C8P6S9_9HYPH</name>
<evidence type="ECO:0008006" key="3">
    <source>
        <dbReference type="Google" id="ProtNLM"/>
    </source>
</evidence>
<evidence type="ECO:0000313" key="2">
    <source>
        <dbReference type="Proteomes" id="UP000321638"/>
    </source>
</evidence>
<dbReference type="RefSeq" id="WP_147852406.1">
    <property type="nucleotide sequence ID" value="NZ_VDUZ01000082.1"/>
</dbReference>
<organism evidence="1 2">
    <name type="scientific">Vineibacter terrae</name>
    <dbReference type="NCBI Taxonomy" id="2586908"/>
    <lineage>
        <taxon>Bacteria</taxon>
        <taxon>Pseudomonadati</taxon>
        <taxon>Pseudomonadota</taxon>
        <taxon>Alphaproteobacteria</taxon>
        <taxon>Hyphomicrobiales</taxon>
        <taxon>Vineibacter</taxon>
    </lineage>
</organism>
<dbReference type="OrthoDB" id="7375239at2"/>
<reference evidence="1 2" key="1">
    <citation type="submission" date="2019-06" db="EMBL/GenBank/DDBJ databases">
        <title>New taxonomy in bacterial strain CC-CFT640, isolated from vineyard.</title>
        <authorList>
            <person name="Lin S.-Y."/>
            <person name="Tsai C.-F."/>
            <person name="Young C.-C."/>
        </authorList>
    </citation>
    <scope>NUCLEOTIDE SEQUENCE [LARGE SCALE GENOMIC DNA]</scope>
    <source>
        <strain evidence="1 2">CC-CFT640</strain>
    </source>
</reference>
<dbReference type="EMBL" id="VDUZ01000082">
    <property type="protein sequence ID" value="TXL69455.1"/>
    <property type="molecule type" value="Genomic_DNA"/>
</dbReference>
<dbReference type="Proteomes" id="UP000321638">
    <property type="component" value="Unassembled WGS sequence"/>
</dbReference>
<dbReference type="Pfam" id="PF26233">
    <property type="entry name" value="NicX"/>
    <property type="match status" value="1"/>
</dbReference>
<accession>A0A5C8P6S9</accession>